<evidence type="ECO:0000313" key="14">
    <source>
        <dbReference type="EMBL" id="CDS08664.1"/>
    </source>
</evidence>
<evidence type="ECO:0000256" key="7">
    <source>
        <dbReference type="ARBA" id="ARBA00022786"/>
    </source>
</evidence>
<dbReference type="GO" id="GO:0016579">
    <property type="term" value="P:protein deubiquitination"/>
    <property type="evidence" value="ECO:0007669"/>
    <property type="project" value="TreeGrafter"/>
</dbReference>
<dbReference type="CDD" id="cd22745">
    <property type="entry name" value="OTU_OTU1"/>
    <property type="match status" value="1"/>
</dbReference>
<accession>A0A077WNI8</accession>
<dbReference type="OrthoDB" id="65596at2759"/>
<evidence type="ECO:0000256" key="6">
    <source>
        <dbReference type="ARBA" id="ARBA00022771"/>
    </source>
</evidence>
<evidence type="ECO:0000256" key="10">
    <source>
        <dbReference type="ARBA" id="ARBA00022833"/>
    </source>
</evidence>
<dbReference type="PANTHER" id="PTHR13312">
    <property type="entry name" value="HIV-INDUCED PROTEIN-7-LIKE PROTEASE"/>
    <property type="match status" value="1"/>
</dbReference>
<keyword evidence="9 11" id="KW-0788">Thiol protease</keyword>
<dbReference type="Pfam" id="PF24560">
    <property type="entry name" value="zf-C2H2_OTU1_C"/>
    <property type="match status" value="1"/>
</dbReference>
<dbReference type="AlphaFoldDB" id="A0A077WNI8"/>
<dbReference type="EMBL" id="LK023326">
    <property type="protein sequence ID" value="CDS08664.1"/>
    <property type="molecule type" value="Genomic_DNA"/>
</dbReference>
<dbReference type="GO" id="GO:0005634">
    <property type="term" value="C:nucleus"/>
    <property type="evidence" value="ECO:0007669"/>
    <property type="project" value="TreeGrafter"/>
</dbReference>
<dbReference type="SUPFAM" id="SSF54236">
    <property type="entry name" value="Ubiquitin-like"/>
    <property type="match status" value="1"/>
</dbReference>
<keyword evidence="5" id="KW-0479">Metal-binding</keyword>
<evidence type="ECO:0000256" key="11">
    <source>
        <dbReference type="RuleBase" id="RU367104"/>
    </source>
</evidence>
<evidence type="ECO:0000256" key="8">
    <source>
        <dbReference type="ARBA" id="ARBA00022801"/>
    </source>
</evidence>
<reference evidence="14" key="1">
    <citation type="journal article" date="2014" name="Genome Announc.">
        <title>De novo whole-genome sequence and genome annotation of Lichtheimia ramosa.</title>
        <authorList>
            <person name="Linde J."/>
            <person name="Schwartze V."/>
            <person name="Binder U."/>
            <person name="Lass-Florl C."/>
            <person name="Voigt K."/>
            <person name="Horn F."/>
        </authorList>
    </citation>
    <scope>NUCLEOTIDE SEQUENCE</scope>
    <source>
        <strain evidence="14">JMRC FSU:6197</strain>
    </source>
</reference>
<dbReference type="InterPro" id="IPR001012">
    <property type="entry name" value="UBX_dom"/>
</dbReference>
<keyword evidence="7 11" id="KW-0833">Ubl conjugation pathway</keyword>
<dbReference type="GO" id="GO:0004843">
    <property type="term" value="F:cysteine-type deubiquitinase activity"/>
    <property type="evidence" value="ECO:0007669"/>
    <property type="project" value="UniProtKB-UniRule"/>
</dbReference>
<evidence type="ECO:0000256" key="4">
    <source>
        <dbReference type="ARBA" id="ARBA00022670"/>
    </source>
</evidence>
<proteinExistence type="predicted"/>
<dbReference type="GO" id="GO:0030968">
    <property type="term" value="P:endoplasmic reticulum unfolded protein response"/>
    <property type="evidence" value="ECO:0007669"/>
    <property type="project" value="TreeGrafter"/>
</dbReference>
<dbReference type="Gene3D" id="3.10.20.90">
    <property type="entry name" value="Phosphatidylinositol 3-kinase Catalytic Subunit, Chain A, domain 1"/>
    <property type="match status" value="1"/>
</dbReference>
<keyword evidence="6" id="KW-0863">Zinc-finger</keyword>
<protein>
    <recommendedName>
        <fullName evidence="11">Ubiquitin thioesterase OTU</fullName>
        <ecNumber evidence="11">3.4.19.12</ecNumber>
    </recommendedName>
</protein>
<organism evidence="14">
    <name type="scientific">Lichtheimia ramosa</name>
    <dbReference type="NCBI Taxonomy" id="688394"/>
    <lineage>
        <taxon>Eukaryota</taxon>
        <taxon>Fungi</taxon>
        <taxon>Fungi incertae sedis</taxon>
        <taxon>Mucoromycota</taxon>
        <taxon>Mucoromycotina</taxon>
        <taxon>Mucoromycetes</taxon>
        <taxon>Mucorales</taxon>
        <taxon>Lichtheimiaceae</taxon>
        <taxon>Lichtheimia</taxon>
    </lineage>
</organism>
<dbReference type="GO" id="GO:0008270">
    <property type="term" value="F:zinc ion binding"/>
    <property type="evidence" value="ECO:0007669"/>
    <property type="project" value="UniProtKB-KW"/>
</dbReference>
<comment type="subcellular location">
    <subcellularLocation>
        <location evidence="2 11">Cytoplasm</location>
    </subcellularLocation>
</comment>
<dbReference type="InterPro" id="IPR048857">
    <property type="entry name" value="OTU1_Ubl"/>
</dbReference>
<dbReference type="PROSITE" id="PS50033">
    <property type="entry name" value="UBX"/>
    <property type="match status" value="1"/>
</dbReference>
<dbReference type="EC" id="3.4.19.12" evidence="11"/>
<dbReference type="PROSITE" id="PS00028">
    <property type="entry name" value="ZINC_FINGER_C2H2_1"/>
    <property type="match status" value="1"/>
</dbReference>
<dbReference type="GO" id="GO:0005829">
    <property type="term" value="C:cytosol"/>
    <property type="evidence" value="ECO:0007669"/>
    <property type="project" value="TreeGrafter"/>
</dbReference>
<dbReference type="FunFam" id="3.90.70.80:FF:000016">
    <property type="entry name" value="Putative ubiquitin thioesterase otu1"/>
    <property type="match status" value="1"/>
</dbReference>
<keyword evidence="8 11" id="KW-0378">Hydrolase</keyword>
<evidence type="ECO:0000256" key="9">
    <source>
        <dbReference type="ARBA" id="ARBA00022807"/>
    </source>
</evidence>
<dbReference type="InterPro" id="IPR003323">
    <property type="entry name" value="OTU_dom"/>
</dbReference>
<dbReference type="Pfam" id="PF02338">
    <property type="entry name" value="OTU"/>
    <property type="match status" value="1"/>
</dbReference>
<gene>
    <name evidence="14" type="ORF">LRAMOSA10025</name>
</gene>
<dbReference type="SUPFAM" id="SSF54001">
    <property type="entry name" value="Cysteine proteinases"/>
    <property type="match status" value="1"/>
</dbReference>
<feature type="domain" description="UBX" evidence="12">
    <location>
        <begin position="1"/>
        <end position="73"/>
    </location>
</feature>
<dbReference type="InterPro" id="IPR038765">
    <property type="entry name" value="Papain-like_cys_pep_sf"/>
</dbReference>
<comment type="catalytic activity">
    <reaction evidence="1 11">
        <text>Thiol-dependent hydrolysis of ester, thioester, amide, peptide and isopeptide bonds formed by the C-terminal Gly of ubiquitin (a 76-residue protein attached to proteins as an intracellular targeting signal).</text>
        <dbReference type="EC" id="3.4.19.12"/>
    </reaction>
</comment>
<keyword evidence="10" id="KW-0862">Zinc</keyword>
<evidence type="ECO:0000256" key="5">
    <source>
        <dbReference type="ARBA" id="ARBA00022723"/>
    </source>
</evidence>
<keyword evidence="4" id="KW-0645">Protease</keyword>
<keyword evidence="3 11" id="KW-0963">Cytoplasm</keyword>
<name>A0A077WNI8_9FUNG</name>
<dbReference type="InterPro" id="IPR013087">
    <property type="entry name" value="Znf_C2H2_type"/>
</dbReference>
<dbReference type="PANTHER" id="PTHR13312:SF0">
    <property type="entry name" value="UBIQUITIN THIOESTERASE OTU1"/>
    <property type="match status" value="1"/>
</dbReference>
<evidence type="ECO:0000259" key="12">
    <source>
        <dbReference type="PROSITE" id="PS50033"/>
    </source>
</evidence>
<dbReference type="Pfam" id="PF21403">
    <property type="entry name" value="OTU1_UBXL"/>
    <property type="match status" value="1"/>
</dbReference>
<dbReference type="GO" id="GO:0036503">
    <property type="term" value="P:ERAD pathway"/>
    <property type="evidence" value="ECO:0007669"/>
    <property type="project" value="TreeGrafter"/>
</dbReference>
<comment type="function">
    <text evidence="11">Hydrolase that can remove conjugated ubiquitin from proteins and may therefore play an important regulatory role at the level of protein turnover by preventing degradation.</text>
</comment>
<evidence type="ECO:0000256" key="3">
    <source>
        <dbReference type="ARBA" id="ARBA00022490"/>
    </source>
</evidence>
<evidence type="ECO:0000259" key="13">
    <source>
        <dbReference type="PROSITE" id="PS50802"/>
    </source>
</evidence>
<evidence type="ECO:0000256" key="2">
    <source>
        <dbReference type="ARBA" id="ARBA00004496"/>
    </source>
</evidence>
<dbReference type="InterPro" id="IPR057766">
    <property type="entry name" value="Znf-C2H2_OTU1-like_C"/>
</dbReference>
<evidence type="ECO:0000256" key="1">
    <source>
        <dbReference type="ARBA" id="ARBA00000707"/>
    </source>
</evidence>
<sequence length="316" mass="34484">MKLRIRHPNGASVLDSLSPEQTVQDLRKAIAPIVGNIPYQRIQVAGGYPPKAYRNDNDTLEAAGIKNGDALNITLVDAPVDSAPAPAPTSFIPPQQPTTQNASLSMGNADAVETNGGLLALRTVPDDNSCLFRALGYVANRDTSITQQLRQAVATAIEQDPIMYSDATLGQERAKYIDWIQKTSSWGGAIEIAILSNYLNVEIDSIDVQTGRVDKFGEGSYPERVLIIYSGIHYDAVALTPALDCPEDFDQTRFSSEDESIISAAKKLADILRQKRKYTDVANFTLKCNQCMKGLVGEKDARDHAAATKHTHFVEY</sequence>
<dbReference type="Gene3D" id="3.90.70.80">
    <property type="match status" value="1"/>
</dbReference>
<dbReference type="PROSITE" id="PS50802">
    <property type="entry name" value="OTU"/>
    <property type="match status" value="1"/>
</dbReference>
<dbReference type="InterPro" id="IPR029071">
    <property type="entry name" value="Ubiquitin-like_domsf"/>
</dbReference>
<feature type="domain" description="OTU" evidence="13">
    <location>
        <begin position="119"/>
        <end position="240"/>
    </location>
</feature>